<dbReference type="SUPFAM" id="SSF54427">
    <property type="entry name" value="NTF2-like"/>
    <property type="match status" value="1"/>
</dbReference>
<name>A0AAE3HJT0_9GAMM</name>
<keyword evidence="5 7" id="KW-0573">Peptidoglycan synthesis</keyword>
<dbReference type="InterPro" id="IPR032710">
    <property type="entry name" value="NTF2-like_dom_sf"/>
</dbReference>
<keyword evidence="10" id="KW-1185">Reference proteome</keyword>
<dbReference type="InterPro" id="IPR056203">
    <property type="entry name" value="Cds6_C"/>
</dbReference>
<comment type="caution">
    <text evidence="9">The sequence shown here is derived from an EMBL/GenBank/DDBJ whole genome shotgun (WGS) entry which is preliminary data.</text>
</comment>
<dbReference type="PROSITE" id="PS52029">
    <property type="entry name" value="LD_TPASE"/>
    <property type="match status" value="1"/>
</dbReference>
<dbReference type="PANTHER" id="PTHR36699:SF1">
    <property type="entry name" value="L,D-TRANSPEPTIDASE YAFK-RELATED"/>
    <property type="match status" value="1"/>
</dbReference>
<evidence type="ECO:0000313" key="9">
    <source>
        <dbReference type="EMBL" id="MCS3903651.1"/>
    </source>
</evidence>
<dbReference type="RefSeq" id="WP_259055570.1">
    <property type="nucleotide sequence ID" value="NZ_JANUCT010000010.1"/>
</dbReference>
<comment type="similarity">
    <text evidence="2">Belongs to the YkuD family.</text>
</comment>
<evidence type="ECO:0000256" key="6">
    <source>
        <dbReference type="ARBA" id="ARBA00023316"/>
    </source>
</evidence>
<feature type="active site" description="Nucleophile" evidence="7">
    <location>
        <position position="252"/>
    </location>
</feature>
<organism evidence="9 10">
    <name type="scientific">Methylohalomonas lacus</name>
    <dbReference type="NCBI Taxonomy" id="398773"/>
    <lineage>
        <taxon>Bacteria</taxon>
        <taxon>Pseudomonadati</taxon>
        <taxon>Pseudomonadota</taxon>
        <taxon>Gammaproteobacteria</taxon>
        <taxon>Methylohalomonadales</taxon>
        <taxon>Methylohalomonadaceae</taxon>
        <taxon>Methylohalomonas</taxon>
    </lineage>
</organism>
<dbReference type="InterPro" id="IPR038063">
    <property type="entry name" value="Transpep_catalytic_dom"/>
</dbReference>
<evidence type="ECO:0000256" key="3">
    <source>
        <dbReference type="ARBA" id="ARBA00022679"/>
    </source>
</evidence>
<dbReference type="AlphaFoldDB" id="A0AAE3HJT0"/>
<keyword evidence="3" id="KW-0808">Transferase</keyword>
<dbReference type="GO" id="GO:0071555">
    <property type="term" value="P:cell wall organization"/>
    <property type="evidence" value="ECO:0007669"/>
    <property type="project" value="UniProtKB-UniRule"/>
</dbReference>
<evidence type="ECO:0000256" key="1">
    <source>
        <dbReference type="ARBA" id="ARBA00004752"/>
    </source>
</evidence>
<dbReference type="GO" id="GO:0009252">
    <property type="term" value="P:peptidoglycan biosynthetic process"/>
    <property type="evidence" value="ECO:0007669"/>
    <property type="project" value="UniProtKB-KW"/>
</dbReference>
<dbReference type="InterPro" id="IPR005490">
    <property type="entry name" value="LD_TPept_cat_dom"/>
</dbReference>
<feature type="domain" description="L,D-TPase catalytic" evidence="8">
    <location>
        <begin position="142"/>
        <end position="277"/>
    </location>
</feature>
<protein>
    <submittedName>
        <fullName evidence="9">Murein L,D-transpeptidase YafK</fullName>
    </submittedName>
</protein>
<comment type="pathway">
    <text evidence="1 7">Cell wall biogenesis; peptidoglycan biosynthesis.</text>
</comment>
<dbReference type="GO" id="GO:0004180">
    <property type="term" value="F:carboxypeptidase activity"/>
    <property type="evidence" value="ECO:0007669"/>
    <property type="project" value="UniProtKB-ARBA"/>
</dbReference>
<dbReference type="EMBL" id="JANUCT010000010">
    <property type="protein sequence ID" value="MCS3903651.1"/>
    <property type="molecule type" value="Genomic_DNA"/>
</dbReference>
<dbReference type="GO" id="GO:0016740">
    <property type="term" value="F:transferase activity"/>
    <property type="evidence" value="ECO:0007669"/>
    <property type="project" value="UniProtKB-KW"/>
</dbReference>
<proteinExistence type="inferred from homology"/>
<sequence>MSPRRVTQWLVMLFMWLLTSSAYPGDLLSNTMAANSLETSTEAVLIKALSQIRANQIDAAIDDLAYLVKIRPDFKLAQLIYADLLMARARPITDFGQPGFVAGERLENLRAEARARWQHFELPPASGKLPASLVKMSPSQSHVLVVDLKSSRLYVYANDAEQPRLVDSFYVSIGKNGFGKQVEGDMKTPVGVYFVTGFIAPDELPDLYGDGAFPIDYPNPWDRRQGRTGYGIWLHGTPSNTYSRPPRDSDGCVILSNQDFQRLDPYLDNGSTPVVLADGIDWLTPEELLAQRREFRDLLEQWRQDWESRDAQAYLRHYSRDYQGLGMDYDSWVAHKSRVNPSKRYIDVALSDTSIYRYPGDADILVVTFTQDYDSDNLQREFRKRQFWHKDGDGRWRIIYEGNLSS</sequence>
<accession>A0AAE3HJT0</accession>
<feature type="active site" description="Proton donor/acceptor" evidence="7">
    <location>
        <position position="235"/>
    </location>
</feature>
<dbReference type="Proteomes" id="UP001204445">
    <property type="component" value="Unassembled WGS sequence"/>
</dbReference>
<dbReference type="SUPFAM" id="SSF141523">
    <property type="entry name" value="L,D-transpeptidase catalytic domain-like"/>
    <property type="match status" value="1"/>
</dbReference>
<reference evidence="9" key="1">
    <citation type="submission" date="2022-08" db="EMBL/GenBank/DDBJ databases">
        <title>Genomic Encyclopedia of Type Strains, Phase III (KMG-III): the genomes of soil and plant-associated and newly described type strains.</title>
        <authorList>
            <person name="Whitman W."/>
        </authorList>
    </citation>
    <scope>NUCLEOTIDE SEQUENCE</scope>
    <source>
        <strain evidence="9">HMT 1</strain>
    </source>
</reference>
<evidence type="ECO:0000313" key="10">
    <source>
        <dbReference type="Proteomes" id="UP001204445"/>
    </source>
</evidence>
<dbReference type="Gene3D" id="3.10.450.50">
    <property type="match status" value="1"/>
</dbReference>
<dbReference type="GO" id="GO:0008360">
    <property type="term" value="P:regulation of cell shape"/>
    <property type="evidence" value="ECO:0007669"/>
    <property type="project" value="UniProtKB-UniRule"/>
</dbReference>
<dbReference type="Pfam" id="PF03734">
    <property type="entry name" value="YkuD"/>
    <property type="match status" value="1"/>
</dbReference>
<evidence type="ECO:0000256" key="5">
    <source>
        <dbReference type="ARBA" id="ARBA00022984"/>
    </source>
</evidence>
<evidence type="ECO:0000259" key="8">
    <source>
        <dbReference type="PROSITE" id="PS52029"/>
    </source>
</evidence>
<keyword evidence="6 7" id="KW-0961">Cell wall biogenesis/degradation</keyword>
<dbReference type="CDD" id="cd16913">
    <property type="entry name" value="YkuD_like"/>
    <property type="match status" value="1"/>
</dbReference>
<evidence type="ECO:0000256" key="2">
    <source>
        <dbReference type="ARBA" id="ARBA00005992"/>
    </source>
</evidence>
<dbReference type="Pfam" id="PF24125">
    <property type="entry name" value="Cds6_C"/>
    <property type="match status" value="1"/>
</dbReference>
<keyword evidence="4 7" id="KW-0133">Cell shape</keyword>
<gene>
    <name evidence="9" type="ORF">J2T55_001680</name>
</gene>
<dbReference type="PANTHER" id="PTHR36699">
    <property type="entry name" value="LD-TRANSPEPTIDASE"/>
    <property type="match status" value="1"/>
</dbReference>
<evidence type="ECO:0000256" key="7">
    <source>
        <dbReference type="PROSITE-ProRule" id="PRU01373"/>
    </source>
</evidence>
<dbReference type="Gene3D" id="2.40.440.10">
    <property type="entry name" value="L,D-transpeptidase catalytic domain-like"/>
    <property type="match status" value="1"/>
</dbReference>
<evidence type="ECO:0000256" key="4">
    <source>
        <dbReference type="ARBA" id="ARBA00022960"/>
    </source>
</evidence>